<accession>A0AAP2Z3R3</accession>
<protein>
    <submittedName>
        <fullName evidence="2">Uncharacterized protein</fullName>
    </submittedName>
</protein>
<keyword evidence="1" id="KW-0812">Transmembrane</keyword>
<keyword evidence="1" id="KW-1133">Transmembrane helix</keyword>
<dbReference type="Proteomes" id="UP001321018">
    <property type="component" value="Unassembled WGS sequence"/>
</dbReference>
<name>A0AAP2Z3R3_9EURY</name>
<keyword evidence="4" id="KW-1185">Reference proteome</keyword>
<evidence type="ECO:0000313" key="5">
    <source>
        <dbReference type="Proteomes" id="UP001321018"/>
    </source>
</evidence>
<dbReference type="RefSeq" id="WP_338006472.1">
    <property type="nucleotide sequence ID" value="NZ_JAOPKA010000037.1"/>
</dbReference>
<proteinExistence type="predicted"/>
<dbReference type="AlphaFoldDB" id="A0AAP2Z3R3"/>
<comment type="caution">
    <text evidence="2">The sequence shown here is derived from an EMBL/GenBank/DDBJ whole genome shotgun (WGS) entry which is preliminary data.</text>
</comment>
<organism evidence="2 5">
    <name type="scientific">Natronoglomus mannanivorans</name>
    <dbReference type="NCBI Taxonomy" id="2979990"/>
    <lineage>
        <taxon>Archaea</taxon>
        <taxon>Methanobacteriati</taxon>
        <taxon>Methanobacteriota</taxon>
        <taxon>Stenosarchaea group</taxon>
        <taxon>Halobacteria</taxon>
        <taxon>Halobacteriales</taxon>
        <taxon>Natrialbaceae</taxon>
        <taxon>Natronoglomus</taxon>
    </lineage>
</organism>
<gene>
    <name evidence="3" type="ORF">OB955_06065</name>
    <name evidence="2" type="ORF">OB960_25215</name>
</gene>
<evidence type="ECO:0000313" key="4">
    <source>
        <dbReference type="Proteomes" id="UP001320972"/>
    </source>
</evidence>
<feature type="transmembrane region" description="Helical" evidence="1">
    <location>
        <begin position="49"/>
        <end position="68"/>
    </location>
</feature>
<evidence type="ECO:0000256" key="1">
    <source>
        <dbReference type="SAM" id="Phobius"/>
    </source>
</evidence>
<sequence>MSTTRDRFWDLVCLFSAQAYVFLAVSAALLFLMWFSWRNATPGTTAHALIRLNVVILAANVVVLTVIIRRCNARDL</sequence>
<evidence type="ECO:0000313" key="3">
    <source>
        <dbReference type="EMBL" id="MCU4972300.1"/>
    </source>
</evidence>
<keyword evidence="1" id="KW-0472">Membrane</keyword>
<dbReference type="Proteomes" id="UP001320972">
    <property type="component" value="Unassembled WGS sequence"/>
</dbReference>
<dbReference type="EMBL" id="JAOPKA010000037">
    <property type="protein sequence ID" value="MCU4744672.1"/>
    <property type="molecule type" value="Genomic_DNA"/>
</dbReference>
<feature type="transmembrane region" description="Helical" evidence="1">
    <location>
        <begin position="12"/>
        <end position="37"/>
    </location>
</feature>
<evidence type="ECO:0000313" key="2">
    <source>
        <dbReference type="EMBL" id="MCU4744672.1"/>
    </source>
</evidence>
<dbReference type="EMBL" id="JAOPKB010000002">
    <property type="protein sequence ID" value="MCU4972300.1"/>
    <property type="molecule type" value="Genomic_DNA"/>
</dbReference>
<reference evidence="2 4" key="1">
    <citation type="submission" date="2022-09" db="EMBL/GenBank/DDBJ databases">
        <title>Enrichment on poylsaccharides allowed isolation of novel metabolic and taxonomic groups of Haloarchaea.</title>
        <authorList>
            <person name="Sorokin D.Y."/>
            <person name="Elcheninov A.G."/>
            <person name="Khizhniak T.V."/>
            <person name="Kolganova T.V."/>
            <person name="Kublanov I.V."/>
        </authorList>
    </citation>
    <scope>NUCLEOTIDE SEQUENCE</scope>
    <source>
        <strain evidence="3 4">AArc-m2/3/4</strain>
        <strain evidence="2">AArc-xg1-1</strain>
    </source>
</reference>